<feature type="domain" description="Amidohydrolase 3" evidence="1">
    <location>
        <begin position="47"/>
        <end position="535"/>
    </location>
</feature>
<dbReference type="CDD" id="cd01300">
    <property type="entry name" value="YtcJ_like"/>
    <property type="match status" value="1"/>
</dbReference>
<dbReference type="PANTHER" id="PTHR22642:SF2">
    <property type="entry name" value="PROTEIN LONG AFTER FAR-RED 3"/>
    <property type="match status" value="1"/>
</dbReference>
<dbReference type="EMBL" id="DWWL01000065">
    <property type="protein sequence ID" value="HJC48405.1"/>
    <property type="molecule type" value="Genomic_DNA"/>
</dbReference>
<dbReference type="SUPFAM" id="SSF51556">
    <property type="entry name" value="Metallo-dependent hydrolases"/>
    <property type="match status" value="1"/>
</dbReference>
<proteinExistence type="predicted"/>
<dbReference type="PANTHER" id="PTHR22642">
    <property type="entry name" value="IMIDAZOLONEPROPIONASE"/>
    <property type="match status" value="1"/>
</dbReference>
<dbReference type="Gene3D" id="3.20.20.140">
    <property type="entry name" value="Metal-dependent hydrolases"/>
    <property type="match status" value="1"/>
</dbReference>
<dbReference type="SUPFAM" id="SSF51338">
    <property type="entry name" value="Composite domain of metallo-dependent hydrolases"/>
    <property type="match status" value="1"/>
</dbReference>
<dbReference type="InterPro" id="IPR032466">
    <property type="entry name" value="Metal_Hydrolase"/>
</dbReference>
<name>A0A9D2T7Y3_9FIRM</name>
<dbReference type="Proteomes" id="UP000823883">
    <property type="component" value="Unassembled WGS sequence"/>
</dbReference>
<dbReference type="Pfam" id="PF07969">
    <property type="entry name" value="Amidohydro_3"/>
    <property type="match status" value="1"/>
</dbReference>
<protein>
    <submittedName>
        <fullName evidence="2">Amidohydrolase</fullName>
    </submittedName>
</protein>
<comment type="caution">
    <text evidence="2">The sequence shown here is derived from an EMBL/GenBank/DDBJ whole genome shotgun (WGS) entry which is preliminary data.</text>
</comment>
<dbReference type="Gene3D" id="3.10.310.70">
    <property type="match status" value="1"/>
</dbReference>
<dbReference type="GO" id="GO:0016810">
    <property type="term" value="F:hydrolase activity, acting on carbon-nitrogen (but not peptide) bonds"/>
    <property type="evidence" value="ECO:0007669"/>
    <property type="project" value="InterPro"/>
</dbReference>
<dbReference type="AlphaFoldDB" id="A0A9D2T7Y3"/>
<dbReference type="InterPro" id="IPR011059">
    <property type="entry name" value="Metal-dep_hydrolase_composite"/>
</dbReference>
<gene>
    <name evidence="2" type="ORF">IAA04_10175</name>
</gene>
<dbReference type="Gene3D" id="2.30.40.10">
    <property type="entry name" value="Urease, subunit C, domain 1"/>
    <property type="match status" value="1"/>
</dbReference>
<dbReference type="InterPro" id="IPR013108">
    <property type="entry name" value="Amidohydro_3"/>
</dbReference>
<organism evidence="2 3">
    <name type="scientific">Candidatus Lachnoclostridium pullistercoris</name>
    <dbReference type="NCBI Taxonomy" id="2838632"/>
    <lineage>
        <taxon>Bacteria</taxon>
        <taxon>Bacillati</taxon>
        <taxon>Bacillota</taxon>
        <taxon>Clostridia</taxon>
        <taxon>Lachnospirales</taxon>
        <taxon>Lachnospiraceae</taxon>
    </lineage>
</organism>
<evidence type="ECO:0000313" key="3">
    <source>
        <dbReference type="Proteomes" id="UP000823883"/>
    </source>
</evidence>
<evidence type="ECO:0000259" key="1">
    <source>
        <dbReference type="Pfam" id="PF07969"/>
    </source>
</evidence>
<sequence>MKTIYYNGAVYTGELPLREAFVEENGRFTFAGTNEDAVKLAQTGDRLVDLKGSFVCSGFNDSHMHLLGFGNTLSTAPLAAHTDSLEEMLDCLKEFLENHPPRENGWLMGRGWNQDYFSGEKRMPDRRDLDKVSETVPVCAVRACGHCLAVNTKALELLQITADTPQPEGGRIGMDEDGPDGRFFDNAMDLVYDRIPAPGKEEVKDMILAACRALNRYGVTSSQTDDYSTFRSVPWTVINDAYRELEEEGLLTVRVNEQSNFTSLESLKEFVEAGNKTGTGTDRFAIGPLKMLGDGALGARTAFLSRPYADDPSTCGIPVFDQKTMDEMVGYANAQGMQVAVHAIGDACLDRVLDACEKALAEHPRKDHRHGIVHCQITRPDQLERIVKMGLHVYAQSIFLDYDIHMVKDRVGEELASTSYSWKTLMKAGGTVSNGSDCPVELPDVMAGIQCAVTRCTLKDHVGPYLPEQKFTVQEALDSYTKAGAYASFEETKKGCIAPGMLADFVVLGQNPFEVEETALKDIPVLATVLEGKTVWSVKE</sequence>
<evidence type="ECO:0000313" key="2">
    <source>
        <dbReference type="EMBL" id="HJC48405.1"/>
    </source>
</evidence>
<dbReference type="InterPro" id="IPR033932">
    <property type="entry name" value="YtcJ-like"/>
</dbReference>
<reference evidence="2" key="2">
    <citation type="submission" date="2021-04" db="EMBL/GenBank/DDBJ databases">
        <authorList>
            <person name="Gilroy R."/>
        </authorList>
    </citation>
    <scope>NUCLEOTIDE SEQUENCE</scope>
    <source>
        <strain evidence="2">CHK183-5548</strain>
    </source>
</reference>
<reference evidence="2" key="1">
    <citation type="journal article" date="2021" name="PeerJ">
        <title>Extensive microbial diversity within the chicken gut microbiome revealed by metagenomics and culture.</title>
        <authorList>
            <person name="Gilroy R."/>
            <person name="Ravi A."/>
            <person name="Getino M."/>
            <person name="Pursley I."/>
            <person name="Horton D.L."/>
            <person name="Alikhan N.F."/>
            <person name="Baker D."/>
            <person name="Gharbi K."/>
            <person name="Hall N."/>
            <person name="Watson M."/>
            <person name="Adriaenssens E.M."/>
            <person name="Foster-Nyarko E."/>
            <person name="Jarju S."/>
            <person name="Secka A."/>
            <person name="Antonio M."/>
            <person name="Oren A."/>
            <person name="Chaudhuri R.R."/>
            <person name="La Ragione R."/>
            <person name="Hildebrand F."/>
            <person name="Pallen M.J."/>
        </authorList>
    </citation>
    <scope>NUCLEOTIDE SEQUENCE</scope>
    <source>
        <strain evidence="2">CHK183-5548</strain>
    </source>
</reference>
<accession>A0A9D2T7Y3</accession>